<dbReference type="EMBL" id="HBEL01053235">
    <property type="protein sequence ID" value="CAD8428196.1"/>
    <property type="molecule type" value="Transcribed_RNA"/>
</dbReference>
<protein>
    <submittedName>
        <fullName evidence="1">Uncharacterized protein</fullName>
    </submittedName>
</protein>
<gene>
    <name evidence="1" type="ORF">PINE0816_LOCUS24366</name>
</gene>
<accession>A0A7S0GNI3</accession>
<dbReference type="AlphaFoldDB" id="A0A7S0GNI3"/>
<name>A0A7S0GNI3_9STRA</name>
<proteinExistence type="predicted"/>
<reference evidence="1" key="1">
    <citation type="submission" date="2021-01" db="EMBL/GenBank/DDBJ databases">
        <authorList>
            <person name="Corre E."/>
            <person name="Pelletier E."/>
            <person name="Niang G."/>
            <person name="Scheremetjew M."/>
            <person name="Finn R."/>
            <person name="Kale V."/>
            <person name="Holt S."/>
            <person name="Cochrane G."/>
            <person name="Meng A."/>
            <person name="Brown T."/>
            <person name="Cohen L."/>
        </authorList>
    </citation>
    <scope>NUCLEOTIDE SEQUENCE</scope>
    <source>
        <strain evidence="1">CCAP1064/1</strain>
    </source>
</reference>
<sequence length="246" mass="26956">MIPNDLCTVQPFKVDDYIGWIGWDALQNPKRYLCPKFGDDVIPVGFPSSSGSPHPVASPSSGITQACRWDGFRNGGECSNYNNLLGEGGDCMFDAQKAKLLGKSCQNTSQKKCRTDSVRDVKGCYRSCKKFHRKCCCPAKVLPPTSAPTVSLSPTSLPPTSVPTATCPYLNFKRSSSCRSYNPVLNGDCMFDGRDGKLKTTCASVARDGCDIERIRNVNGCYKTCRMFHKRCCCSLTKVDRLGGKL</sequence>
<evidence type="ECO:0000313" key="1">
    <source>
        <dbReference type="EMBL" id="CAD8428196.1"/>
    </source>
</evidence>
<organism evidence="1">
    <name type="scientific">Proboscia inermis</name>
    <dbReference type="NCBI Taxonomy" id="420281"/>
    <lineage>
        <taxon>Eukaryota</taxon>
        <taxon>Sar</taxon>
        <taxon>Stramenopiles</taxon>
        <taxon>Ochrophyta</taxon>
        <taxon>Bacillariophyta</taxon>
        <taxon>Coscinodiscophyceae</taxon>
        <taxon>Rhizosoleniophycidae</taxon>
        <taxon>Rhizosoleniales</taxon>
        <taxon>Rhizosoleniaceae</taxon>
        <taxon>Proboscia</taxon>
    </lineage>
</organism>